<reference evidence="8" key="1">
    <citation type="journal article" date="2019" name="Int. J. Syst. Evol. Microbiol.">
        <title>The Global Catalogue of Microorganisms (GCM) 10K type strain sequencing project: providing services to taxonomists for standard genome sequencing and annotation.</title>
        <authorList>
            <consortium name="The Broad Institute Genomics Platform"/>
            <consortium name="The Broad Institute Genome Sequencing Center for Infectious Disease"/>
            <person name="Wu L."/>
            <person name="Ma J."/>
        </authorList>
    </citation>
    <scope>NUCLEOTIDE SEQUENCE [LARGE SCALE GENOMIC DNA]</scope>
    <source>
        <strain evidence="8">JCM 13518</strain>
    </source>
</reference>
<dbReference type="PANTHER" id="PTHR20854">
    <property type="entry name" value="INOSITOL MONOPHOSPHATASE"/>
    <property type="match status" value="1"/>
</dbReference>
<evidence type="ECO:0000256" key="1">
    <source>
        <dbReference type="ARBA" id="ARBA00001033"/>
    </source>
</evidence>
<gene>
    <name evidence="7" type="ORF">GCM10009710_05970</name>
</gene>
<dbReference type="EC" id="3.1.3.25" evidence="6"/>
<comment type="caution">
    <text evidence="7">The sequence shown here is derived from an EMBL/GenBank/DDBJ whole genome shotgun (WGS) entry which is preliminary data.</text>
</comment>
<dbReference type="PANTHER" id="PTHR20854:SF4">
    <property type="entry name" value="INOSITOL-1-MONOPHOSPHATASE-RELATED"/>
    <property type="match status" value="1"/>
</dbReference>
<dbReference type="Pfam" id="PF00459">
    <property type="entry name" value="Inositol_P"/>
    <property type="match status" value="1"/>
</dbReference>
<organism evidence="7 8">
    <name type="scientific">Aeromicrobium alkaliterrae</name>
    <dbReference type="NCBI Taxonomy" id="302168"/>
    <lineage>
        <taxon>Bacteria</taxon>
        <taxon>Bacillati</taxon>
        <taxon>Actinomycetota</taxon>
        <taxon>Actinomycetes</taxon>
        <taxon>Propionibacteriales</taxon>
        <taxon>Nocardioidaceae</taxon>
        <taxon>Aeromicrobium</taxon>
    </lineage>
</organism>
<evidence type="ECO:0000256" key="5">
    <source>
        <dbReference type="ARBA" id="ARBA00022842"/>
    </source>
</evidence>
<evidence type="ECO:0000256" key="6">
    <source>
        <dbReference type="RuleBase" id="RU364068"/>
    </source>
</evidence>
<dbReference type="Gene3D" id="3.40.190.80">
    <property type="match status" value="1"/>
</dbReference>
<evidence type="ECO:0000313" key="7">
    <source>
        <dbReference type="EMBL" id="GAA1728131.1"/>
    </source>
</evidence>
<dbReference type="Gene3D" id="3.30.540.10">
    <property type="entry name" value="Fructose-1,6-Bisphosphatase, subunit A, domain 1"/>
    <property type="match status" value="1"/>
</dbReference>
<dbReference type="CDD" id="cd01639">
    <property type="entry name" value="IMPase"/>
    <property type="match status" value="1"/>
</dbReference>
<dbReference type="PRINTS" id="PR00377">
    <property type="entry name" value="IMPHPHTASES"/>
</dbReference>
<dbReference type="InterPro" id="IPR033942">
    <property type="entry name" value="IMPase"/>
</dbReference>
<keyword evidence="5 6" id="KW-0460">Magnesium</keyword>
<keyword evidence="3 6" id="KW-0479">Metal-binding</keyword>
<proteinExistence type="inferred from homology"/>
<evidence type="ECO:0000256" key="2">
    <source>
        <dbReference type="ARBA" id="ARBA00001946"/>
    </source>
</evidence>
<evidence type="ECO:0000256" key="4">
    <source>
        <dbReference type="ARBA" id="ARBA00022801"/>
    </source>
</evidence>
<keyword evidence="8" id="KW-1185">Reference proteome</keyword>
<dbReference type="EMBL" id="BAAAME010000002">
    <property type="protein sequence ID" value="GAA1728131.1"/>
    <property type="molecule type" value="Genomic_DNA"/>
</dbReference>
<protein>
    <recommendedName>
        <fullName evidence="6">Inositol-1-monophosphatase</fullName>
        <ecNumber evidence="6">3.1.3.25</ecNumber>
    </recommendedName>
</protein>
<dbReference type="InterPro" id="IPR020583">
    <property type="entry name" value="Inositol_monoP_metal-BS"/>
</dbReference>
<dbReference type="PROSITE" id="PS00629">
    <property type="entry name" value="IMP_1"/>
    <property type="match status" value="1"/>
</dbReference>
<comment type="cofactor">
    <cofactor evidence="2 6">
        <name>Mg(2+)</name>
        <dbReference type="ChEBI" id="CHEBI:18420"/>
    </cofactor>
</comment>
<dbReference type="SUPFAM" id="SSF56655">
    <property type="entry name" value="Carbohydrate phosphatase"/>
    <property type="match status" value="1"/>
</dbReference>
<dbReference type="InterPro" id="IPR000760">
    <property type="entry name" value="Inositol_monophosphatase-like"/>
</dbReference>
<keyword evidence="4 6" id="KW-0378">Hydrolase</keyword>
<dbReference type="Proteomes" id="UP001501057">
    <property type="component" value="Unassembled WGS sequence"/>
</dbReference>
<evidence type="ECO:0000313" key="8">
    <source>
        <dbReference type="Proteomes" id="UP001501057"/>
    </source>
</evidence>
<comment type="similarity">
    <text evidence="6">Belongs to the inositol monophosphatase superfamily.</text>
</comment>
<sequence>MGGPLCRRLLPERPLDPHGARVSADAFAGQHGELLSLAVDVGREAAELVRRRRPEGRVPVADVKSSATDPVTEIDRASEELIRRLVAEARPDDGFLGEEGDTLVGTSGVEWVVDPIDGTVNFMYGVPAYAVSIAARTGDQVVAGFVVNVADGRAWGATLGGGAYRLDGEPRRFVTPTPPPLTHLLVATGFGYDPEVRAAQGASVTQLLPQVRDIRRIGAAALDLCALAEGTVDAYVERGLQPWDLAAGGLIATEAGCVLSGLEGAPDRRLVMGAHPEIAPEYFELVRACGF</sequence>
<comment type="catalytic activity">
    <reaction evidence="1 6">
        <text>a myo-inositol phosphate + H2O = myo-inositol + phosphate</text>
        <dbReference type="Rhea" id="RHEA:24056"/>
        <dbReference type="ChEBI" id="CHEBI:15377"/>
        <dbReference type="ChEBI" id="CHEBI:17268"/>
        <dbReference type="ChEBI" id="CHEBI:43474"/>
        <dbReference type="ChEBI" id="CHEBI:84139"/>
        <dbReference type="EC" id="3.1.3.25"/>
    </reaction>
</comment>
<name>A0ABP4VJ16_9ACTN</name>
<evidence type="ECO:0000256" key="3">
    <source>
        <dbReference type="ARBA" id="ARBA00022723"/>
    </source>
</evidence>
<accession>A0ABP4VJ16</accession>